<feature type="region of interest" description="Disordered" evidence="1">
    <location>
        <begin position="1"/>
        <end position="40"/>
    </location>
</feature>
<dbReference type="EMBL" id="ML145141">
    <property type="protein sequence ID" value="TBU57167.1"/>
    <property type="molecule type" value="Genomic_DNA"/>
</dbReference>
<reference evidence="2 3" key="1">
    <citation type="submission" date="2019-01" db="EMBL/GenBank/DDBJ databases">
        <title>Draft genome sequences of three monokaryotic isolates of the white-rot basidiomycete fungus Dichomitus squalens.</title>
        <authorList>
            <consortium name="DOE Joint Genome Institute"/>
            <person name="Lopez S.C."/>
            <person name="Andreopoulos B."/>
            <person name="Pangilinan J."/>
            <person name="Lipzen A."/>
            <person name="Riley R."/>
            <person name="Ahrendt S."/>
            <person name="Ng V."/>
            <person name="Barry K."/>
            <person name="Daum C."/>
            <person name="Grigoriev I.V."/>
            <person name="Hilden K.S."/>
            <person name="Makela M.R."/>
            <person name="de Vries R.P."/>
        </authorList>
    </citation>
    <scope>NUCLEOTIDE SEQUENCE [LARGE SCALE GENOMIC DNA]</scope>
    <source>
        <strain evidence="2 3">CBS 464.89</strain>
    </source>
</reference>
<dbReference type="AlphaFoldDB" id="A0A4Q9PRX8"/>
<sequence length="207" mass="24268">MQREWTDQTRDEWVARRTVSREQVKRKNPRSPRTSSLETERRSVQEAVCNIIANTISWDLQKYPVELYPAPFDGKIYLPLRHMDDEDHSHIAKFKKGENLNLLVYRFYNQRPDPGFEGVNFVSPVAIASTRHEFLGPAPFVAGYQFDAETKTARIEWWDPYIDLKWIGRSTWKVEVYFDEVVGGYVTRPRGDFDQTPDMTQYLGGKT</sequence>
<evidence type="ECO:0000313" key="2">
    <source>
        <dbReference type="EMBL" id="TBU57167.1"/>
    </source>
</evidence>
<keyword evidence="3" id="KW-1185">Reference proteome</keyword>
<gene>
    <name evidence="2" type="ORF">BD310DRAFT_1040074</name>
</gene>
<dbReference type="Proteomes" id="UP000292082">
    <property type="component" value="Unassembled WGS sequence"/>
</dbReference>
<name>A0A4Q9PRX8_9APHY</name>
<feature type="compositionally biased region" description="Basic and acidic residues" evidence="1">
    <location>
        <begin position="1"/>
        <end position="25"/>
    </location>
</feature>
<proteinExistence type="predicted"/>
<accession>A0A4Q9PRX8</accession>
<evidence type="ECO:0000313" key="3">
    <source>
        <dbReference type="Proteomes" id="UP000292082"/>
    </source>
</evidence>
<dbReference type="STRING" id="114155.A0A4Q9PRX8"/>
<protein>
    <submittedName>
        <fullName evidence="2">Uncharacterized protein</fullName>
    </submittedName>
</protein>
<evidence type="ECO:0000256" key="1">
    <source>
        <dbReference type="SAM" id="MobiDB-lite"/>
    </source>
</evidence>
<organism evidence="2 3">
    <name type="scientific">Dichomitus squalens</name>
    <dbReference type="NCBI Taxonomy" id="114155"/>
    <lineage>
        <taxon>Eukaryota</taxon>
        <taxon>Fungi</taxon>
        <taxon>Dikarya</taxon>
        <taxon>Basidiomycota</taxon>
        <taxon>Agaricomycotina</taxon>
        <taxon>Agaricomycetes</taxon>
        <taxon>Polyporales</taxon>
        <taxon>Polyporaceae</taxon>
        <taxon>Dichomitus</taxon>
    </lineage>
</organism>